<evidence type="ECO:0000313" key="4">
    <source>
        <dbReference type="Proteomes" id="UP001215151"/>
    </source>
</evidence>
<feature type="compositionally biased region" description="Acidic residues" evidence="1">
    <location>
        <begin position="671"/>
        <end position="693"/>
    </location>
</feature>
<feature type="compositionally biased region" description="Low complexity" evidence="1">
    <location>
        <begin position="694"/>
        <end position="703"/>
    </location>
</feature>
<gene>
    <name evidence="3" type="ORF">ONZ51_g5977</name>
</gene>
<feature type="compositionally biased region" description="Acidic residues" evidence="1">
    <location>
        <begin position="704"/>
        <end position="716"/>
    </location>
</feature>
<dbReference type="Gene3D" id="1.10.510.10">
    <property type="entry name" value="Transferase(Phosphotransferase) domain 1"/>
    <property type="match status" value="1"/>
</dbReference>
<feature type="compositionally biased region" description="Basic residues" evidence="1">
    <location>
        <begin position="751"/>
        <end position="772"/>
    </location>
</feature>
<sequence>MCSAIAPPKTQFVPTASWLEAILELDADTRSRFNRLVNGEGWNSDLEIVELLCSIQDTDFEPGIEDDPLHRLTTLVLDRFEAARPSCVFVSPALDTAQTGLVPSRGSSSSQAKSDSDALGCVQSSSLKRGADASQENGGYSKTPRTLTQLEDIGLDNGLWVLNRTSLAMGFARGVCLSSIVATLSGTTVTFWYVDPCGAVVSNAGLCLLSNSTDFVAATVAIERLKTSGREVIPRLILPEGMSKNDLLLAGTLRGCAFDVPRGSAADCMHHRVTFGECTYSRAALVGRRTVVYAAQAHPPFAGQKPAERIAAKLSYQSTARTAEYELIERARRAGVPHTPTVHGYHDPFDPESLQDGIRARIVEHCGVFDNYENRVARVLVSRMYTPLLQRVHKQPWDLIRMVDQISECMLPSSSVVAISLTAQFTALHCLRYDAKILHRDVSVRNIMCEETEKGPNFILGDFDLAIVLNEDGTSVSPTGKRHVGTLPFMAQKLVEDLAYHPDRPRVLHELHHDYESLYWVAVWCTMKADYDEQEPIFQRRIDHFLAQWEPAVGRSDSQDATTRWDSDPESQPETIGTTAAARLNLLAIAQTKFRLLFSAKICGKYTPTTKRFACPGIFDLIHGFRLLLVNAYVRDTGIAADKRLTRPPDDARETGDTRVEGPAEPSINNDDSDDTDTDDTNDVDDDHEEDYASDSSTGTGTDTDADISESEDADDNIVPMLSMRDLITRQAIKQVIENADKAARREQKAAHRAQKAARRAQKAARRAKKIARKEQKATENGPAAGPNNVDNDDGFWTRPA</sequence>
<proteinExistence type="predicted"/>
<dbReference type="PANTHER" id="PTHR38248:SF2">
    <property type="entry name" value="FUNK1 11"/>
    <property type="match status" value="1"/>
</dbReference>
<evidence type="ECO:0000259" key="2">
    <source>
        <dbReference type="Pfam" id="PF17667"/>
    </source>
</evidence>
<dbReference type="InterPro" id="IPR040976">
    <property type="entry name" value="Pkinase_fungal"/>
</dbReference>
<reference evidence="3" key="1">
    <citation type="submission" date="2022-11" db="EMBL/GenBank/DDBJ databases">
        <title>Genome Sequence of Cubamyces cubensis.</title>
        <authorList>
            <person name="Buettner E."/>
        </authorList>
    </citation>
    <scope>NUCLEOTIDE SEQUENCE</scope>
    <source>
        <strain evidence="3">MPL-01</strain>
    </source>
</reference>
<feature type="region of interest" description="Disordered" evidence="1">
    <location>
        <begin position="554"/>
        <end position="574"/>
    </location>
</feature>
<dbReference type="InterPro" id="IPR011009">
    <property type="entry name" value="Kinase-like_dom_sf"/>
</dbReference>
<name>A0AAD7TSX4_9APHY</name>
<feature type="domain" description="Fungal-type protein kinase" evidence="2">
    <location>
        <begin position="273"/>
        <end position="525"/>
    </location>
</feature>
<feature type="region of interest" description="Disordered" evidence="1">
    <location>
        <begin position="745"/>
        <end position="801"/>
    </location>
</feature>
<dbReference type="SUPFAM" id="SSF56112">
    <property type="entry name" value="Protein kinase-like (PK-like)"/>
    <property type="match status" value="1"/>
</dbReference>
<comment type="caution">
    <text evidence="3">The sequence shown here is derived from an EMBL/GenBank/DDBJ whole genome shotgun (WGS) entry which is preliminary data.</text>
</comment>
<accession>A0AAD7TSX4</accession>
<feature type="compositionally biased region" description="Low complexity" evidence="1">
    <location>
        <begin position="104"/>
        <end position="113"/>
    </location>
</feature>
<evidence type="ECO:0000313" key="3">
    <source>
        <dbReference type="EMBL" id="KAJ8481456.1"/>
    </source>
</evidence>
<protein>
    <recommendedName>
        <fullName evidence="2">Fungal-type protein kinase domain-containing protein</fullName>
    </recommendedName>
</protein>
<dbReference type="Proteomes" id="UP001215151">
    <property type="component" value="Unassembled WGS sequence"/>
</dbReference>
<dbReference type="EMBL" id="JAPEVG010000136">
    <property type="protein sequence ID" value="KAJ8481456.1"/>
    <property type="molecule type" value="Genomic_DNA"/>
</dbReference>
<organism evidence="3 4">
    <name type="scientific">Trametes cubensis</name>
    <dbReference type="NCBI Taxonomy" id="1111947"/>
    <lineage>
        <taxon>Eukaryota</taxon>
        <taxon>Fungi</taxon>
        <taxon>Dikarya</taxon>
        <taxon>Basidiomycota</taxon>
        <taxon>Agaricomycotina</taxon>
        <taxon>Agaricomycetes</taxon>
        <taxon>Polyporales</taxon>
        <taxon>Polyporaceae</taxon>
        <taxon>Trametes</taxon>
    </lineage>
</organism>
<dbReference type="AlphaFoldDB" id="A0AAD7TSX4"/>
<evidence type="ECO:0000256" key="1">
    <source>
        <dbReference type="SAM" id="MobiDB-lite"/>
    </source>
</evidence>
<keyword evidence="4" id="KW-1185">Reference proteome</keyword>
<dbReference type="PANTHER" id="PTHR38248">
    <property type="entry name" value="FUNK1 6"/>
    <property type="match status" value="1"/>
</dbReference>
<feature type="compositionally biased region" description="Polar residues" evidence="1">
    <location>
        <begin position="559"/>
        <end position="574"/>
    </location>
</feature>
<feature type="compositionally biased region" description="Basic and acidic residues" evidence="1">
    <location>
        <begin position="644"/>
        <end position="662"/>
    </location>
</feature>
<feature type="region of interest" description="Disordered" evidence="1">
    <location>
        <begin position="644"/>
        <end position="718"/>
    </location>
</feature>
<dbReference type="Pfam" id="PF17667">
    <property type="entry name" value="Pkinase_fungal"/>
    <property type="match status" value="1"/>
</dbReference>
<feature type="region of interest" description="Disordered" evidence="1">
    <location>
        <begin position="100"/>
        <end position="119"/>
    </location>
</feature>